<dbReference type="Proteomes" id="UP000198762">
    <property type="component" value="Unassembled WGS sequence"/>
</dbReference>
<evidence type="ECO:0000259" key="4">
    <source>
        <dbReference type="PROSITE" id="PS50949"/>
    </source>
</evidence>
<keyword evidence="6" id="KW-1185">Reference proteome</keyword>
<dbReference type="PROSITE" id="PS50949">
    <property type="entry name" value="HTH_GNTR"/>
    <property type="match status" value="1"/>
</dbReference>
<dbReference type="CDD" id="cd07377">
    <property type="entry name" value="WHTH_GntR"/>
    <property type="match status" value="1"/>
</dbReference>
<dbReference type="PANTHER" id="PTHR43537:SF50">
    <property type="entry name" value="TRANSCRIPTIONAL REGULATORY PROTEIN"/>
    <property type="match status" value="1"/>
</dbReference>
<organism evidence="5 6">
    <name type="scientific">Marinobacter segnicrescens</name>
    <dbReference type="NCBI Taxonomy" id="430453"/>
    <lineage>
        <taxon>Bacteria</taxon>
        <taxon>Pseudomonadati</taxon>
        <taxon>Pseudomonadota</taxon>
        <taxon>Gammaproteobacteria</taxon>
        <taxon>Pseudomonadales</taxon>
        <taxon>Marinobacteraceae</taxon>
        <taxon>Marinobacter</taxon>
    </lineage>
</organism>
<sequence length="238" mass="26551">MTPSDSAFVFPDNATEDVHTGRRSRLSAQQRAVQQIRDLIVSGELAPGIRLQEQALSDYLGLSRTPVREAFRVLAAEGLVVIRTNRGAEVRRMELAELMDTFEVIATLDGHAGLLAATRATEADIAAIAELHRQMIGCYQQGERLNYFKCNQAIHQKIIEASGNPVLVRQLEGLNALVQPYRYNVNALPESWRRSVEDHERILDALQRRDGPALQAVLCRHLPDKFSVLKQLEAMASS</sequence>
<dbReference type="SUPFAM" id="SSF46785">
    <property type="entry name" value="Winged helix' DNA-binding domain"/>
    <property type="match status" value="1"/>
</dbReference>
<name>A0A1H9YTX9_9GAMM</name>
<keyword evidence="2 5" id="KW-0238">DNA-binding</keyword>
<dbReference type="OrthoDB" id="9799812at2"/>
<dbReference type="AlphaFoldDB" id="A0A1H9YTX9"/>
<evidence type="ECO:0000313" key="6">
    <source>
        <dbReference type="Proteomes" id="UP000198762"/>
    </source>
</evidence>
<protein>
    <submittedName>
        <fullName evidence="5">DNA-binding transcriptional regulator, GntR family</fullName>
    </submittedName>
</protein>
<dbReference type="Pfam" id="PF00392">
    <property type="entry name" value="GntR"/>
    <property type="match status" value="1"/>
</dbReference>
<evidence type="ECO:0000256" key="1">
    <source>
        <dbReference type="ARBA" id="ARBA00023015"/>
    </source>
</evidence>
<evidence type="ECO:0000313" key="5">
    <source>
        <dbReference type="EMBL" id="SES72628.1"/>
    </source>
</evidence>
<reference evidence="6" key="1">
    <citation type="submission" date="2016-10" db="EMBL/GenBank/DDBJ databases">
        <authorList>
            <person name="Varghese N."/>
            <person name="Submissions S."/>
        </authorList>
    </citation>
    <scope>NUCLEOTIDE SEQUENCE [LARGE SCALE GENOMIC DNA]</scope>
    <source>
        <strain evidence="6">CGMCC 1.6489</strain>
    </source>
</reference>
<dbReference type="SUPFAM" id="SSF48008">
    <property type="entry name" value="GntR ligand-binding domain-like"/>
    <property type="match status" value="1"/>
</dbReference>
<dbReference type="GO" id="GO:0003677">
    <property type="term" value="F:DNA binding"/>
    <property type="evidence" value="ECO:0007669"/>
    <property type="project" value="UniProtKB-KW"/>
</dbReference>
<dbReference type="InterPro" id="IPR011711">
    <property type="entry name" value="GntR_C"/>
</dbReference>
<proteinExistence type="predicted"/>
<dbReference type="InterPro" id="IPR000524">
    <property type="entry name" value="Tscrpt_reg_HTH_GntR"/>
</dbReference>
<dbReference type="GO" id="GO:0003700">
    <property type="term" value="F:DNA-binding transcription factor activity"/>
    <property type="evidence" value="ECO:0007669"/>
    <property type="project" value="InterPro"/>
</dbReference>
<dbReference type="InterPro" id="IPR036388">
    <property type="entry name" value="WH-like_DNA-bd_sf"/>
</dbReference>
<dbReference type="PRINTS" id="PR00035">
    <property type="entry name" value="HTHGNTR"/>
</dbReference>
<evidence type="ECO:0000256" key="2">
    <source>
        <dbReference type="ARBA" id="ARBA00023125"/>
    </source>
</evidence>
<dbReference type="InterPro" id="IPR036390">
    <property type="entry name" value="WH_DNA-bd_sf"/>
</dbReference>
<dbReference type="InterPro" id="IPR008920">
    <property type="entry name" value="TF_FadR/GntR_C"/>
</dbReference>
<evidence type="ECO:0000256" key="3">
    <source>
        <dbReference type="ARBA" id="ARBA00023163"/>
    </source>
</evidence>
<dbReference type="SMART" id="SM00895">
    <property type="entry name" value="FCD"/>
    <property type="match status" value="1"/>
</dbReference>
<dbReference type="RefSeq" id="WP_091848483.1">
    <property type="nucleotide sequence ID" value="NZ_FOHZ01000001.1"/>
</dbReference>
<accession>A0A1H9YTX9</accession>
<feature type="domain" description="HTH gntR-type" evidence="4">
    <location>
        <begin position="26"/>
        <end position="93"/>
    </location>
</feature>
<dbReference type="EMBL" id="FOHZ01000001">
    <property type="protein sequence ID" value="SES72628.1"/>
    <property type="molecule type" value="Genomic_DNA"/>
</dbReference>
<dbReference type="Pfam" id="PF07729">
    <property type="entry name" value="FCD"/>
    <property type="match status" value="1"/>
</dbReference>
<dbReference type="Gene3D" id="1.10.10.10">
    <property type="entry name" value="Winged helix-like DNA-binding domain superfamily/Winged helix DNA-binding domain"/>
    <property type="match status" value="1"/>
</dbReference>
<dbReference type="Gene3D" id="1.20.120.530">
    <property type="entry name" value="GntR ligand-binding domain-like"/>
    <property type="match status" value="1"/>
</dbReference>
<dbReference type="STRING" id="430453.SAMN04487962_101340"/>
<dbReference type="SMART" id="SM00345">
    <property type="entry name" value="HTH_GNTR"/>
    <property type="match status" value="1"/>
</dbReference>
<keyword evidence="3" id="KW-0804">Transcription</keyword>
<gene>
    <name evidence="5" type="ORF">SAMN04487962_101340</name>
</gene>
<dbReference type="PANTHER" id="PTHR43537">
    <property type="entry name" value="TRANSCRIPTIONAL REGULATOR, GNTR FAMILY"/>
    <property type="match status" value="1"/>
</dbReference>
<keyword evidence="1" id="KW-0805">Transcription regulation</keyword>